<dbReference type="GeneID" id="37120726"/>
<dbReference type="RefSeq" id="XP_025483700.1">
    <property type="nucleotide sequence ID" value="XM_025618270.1"/>
</dbReference>
<dbReference type="EMBL" id="KZ821448">
    <property type="protein sequence ID" value="PYH38222.1"/>
    <property type="molecule type" value="Genomic_DNA"/>
</dbReference>
<proteinExistence type="predicted"/>
<keyword evidence="3" id="KW-1185">Reference proteome</keyword>
<reference evidence="2" key="1">
    <citation type="submission" date="2016-12" db="EMBL/GenBank/DDBJ databases">
        <title>The genomes of Aspergillus section Nigri reveals drivers in fungal speciation.</title>
        <authorList>
            <consortium name="DOE Joint Genome Institute"/>
            <person name="Vesth T.C."/>
            <person name="Nybo J."/>
            <person name="Theobald S."/>
            <person name="Brandl J."/>
            <person name="Frisvad J.C."/>
            <person name="Nielsen K.F."/>
            <person name="Lyhne E.K."/>
            <person name="Kogle M.E."/>
            <person name="Kuo A."/>
            <person name="Riley R."/>
            <person name="Clum A."/>
            <person name="Nolan M."/>
            <person name="Lipzen A."/>
            <person name="Salamov A."/>
            <person name="Henrissat B."/>
            <person name="Wiebenga A."/>
            <person name="De Vries R.P."/>
            <person name="Grigoriev I.V."/>
            <person name="Mortensen U.H."/>
            <person name="Andersen M.R."/>
            <person name="Baker S.E."/>
        </authorList>
    </citation>
    <scope>NUCLEOTIDE SEQUENCE [LARGE SCALE GENOMIC DNA]</scope>
    <source>
        <strain evidence="2">CBS 115656</strain>
    </source>
</reference>
<accession>A0A318ZR07</accession>
<evidence type="ECO:0000313" key="3">
    <source>
        <dbReference type="Proteomes" id="UP000247647"/>
    </source>
</evidence>
<protein>
    <submittedName>
        <fullName evidence="2">Uncharacterized protein</fullName>
    </submittedName>
</protein>
<dbReference type="Proteomes" id="UP000247647">
    <property type="component" value="Unassembled WGS sequence"/>
</dbReference>
<feature type="region of interest" description="Disordered" evidence="1">
    <location>
        <begin position="58"/>
        <end position="119"/>
    </location>
</feature>
<evidence type="ECO:0000313" key="2">
    <source>
        <dbReference type="EMBL" id="PYH38222.1"/>
    </source>
</evidence>
<name>A0A318ZR07_ASPNB</name>
<dbReference type="AlphaFoldDB" id="A0A318ZR07"/>
<sequence length="119" mass="13214">MGIELCVAKAMINRNPYHRPVGGISLASIKVDCLYARIILAAMQEGMNDLTWRATKRQHQPAQCSSNLRERTPKSHPVYPRPGVCDDKLAGTRPVDVPNKTLYSVPSSDRQRGLKVSQS</sequence>
<dbReference type="OrthoDB" id="10515191at2759"/>
<evidence type="ECO:0000256" key="1">
    <source>
        <dbReference type="SAM" id="MobiDB-lite"/>
    </source>
</evidence>
<organism evidence="2 3">
    <name type="scientific">Aspergillus neoniger (strain CBS 115656)</name>
    <dbReference type="NCBI Taxonomy" id="1448310"/>
    <lineage>
        <taxon>Eukaryota</taxon>
        <taxon>Fungi</taxon>
        <taxon>Dikarya</taxon>
        <taxon>Ascomycota</taxon>
        <taxon>Pezizomycotina</taxon>
        <taxon>Eurotiomycetes</taxon>
        <taxon>Eurotiomycetidae</taxon>
        <taxon>Eurotiales</taxon>
        <taxon>Aspergillaceae</taxon>
        <taxon>Aspergillus</taxon>
        <taxon>Aspergillus subgen. Circumdati</taxon>
    </lineage>
</organism>
<gene>
    <name evidence="2" type="ORF">BO87DRAFT_163935</name>
</gene>